<protein>
    <submittedName>
        <fullName evidence="6">Amino acid adenylation domain-containing protein</fullName>
    </submittedName>
</protein>
<dbReference type="GO" id="GO:0003824">
    <property type="term" value="F:catalytic activity"/>
    <property type="evidence" value="ECO:0007669"/>
    <property type="project" value="InterPro"/>
</dbReference>
<gene>
    <name evidence="6" type="ORF">OCS65_10420</name>
</gene>
<dbReference type="InterPro" id="IPR020806">
    <property type="entry name" value="PKS_PP-bd"/>
</dbReference>
<dbReference type="Pfam" id="PF00501">
    <property type="entry name" value="AMP-binding"/>
    <property type="match status" value="3"/>
</dbReference>
<proteinExistence type="predicted"/>
<dbReference type="InterPro" id="IPR036736">
    <property type="entry name" value="ACP-like_sf"/>
</dbReference>
<dbReference type="GO" id="GO:0072330">
    <property type="term" value="P:monocarboxylic acid biosynthetic process"/>
    <property type="evidence" value="ECO:0007669"/>
    <property type="project" value="UniProtKB-ARBA"/>
</dbReference>
<keyword evidence="3" id="KW-0597">Phosphoprotein</keyword>
<dbReference type="Gene3D" id="3.30.300.30">
    <property type="match status" value="2"/>
</dbReference>
<dbReference type="SMART" id="SM00823">
    <property type="entry name" value="PKS_PP"/>
    <property type="match status" value="2"/>
</dbReference>
<dbReference type="Gene3D" id="2.30.38.10">
    <property type="entry name" value="Luciferase, Domain 3"/>
    <property type="match status" value="1"/>
</dbReference>
<dbReference type="PANTHER" id="PTHR45527:SF1">
    <property type="entry name" value="FATTY ACID SYNTHASE"/>
    <property type="match status" value="1"/>
</dbReference>
<evidence type="ECO:0000256" key="4">
    <source>
        <dbReference type="SAM" id="MobiDB-lite"/>
    </source>
</evidence>
<name>A0AA46PKH8_9NOCA</name>
<dbReference type="GO" id="GO:0043041">
    <property type="term" value="P:amino acid activation for nonribosomal peptide biosynthetic process"/>
    <property type="evidence" value="ECO:0007669"/>
    <property type="project" value="TreeGrafter"/>
</dbReference>
<dbReference type="Pfam" id="PF13193">
    <property type="entry name" value="AMP-binding_C"/>
    <property type="match status" value="2"/>
</dbReference>
<accession>A0AA46PKH8</accession>
<evidence type="ECO:0000313" key="7">
    <source>
        <dbReference type="Proteomes" id="UP001163947"/>
    </source>
</evidence>
<dbReference type="CDD" id="cd17643">
    <property type="entry name" value="A_NRPS_Cytc1-like"/>
    <property type="match status" value="1"/>
</dbReference>
<dbReference type="PROSITE" id="PS00012">
    <property type="entry name" value="PHOSPHOPANTETHEINE"/>
    <property type="match status" value="2"/>
</dbReference>
<dbReference type="Gene3D" id="1.10.1200.10">
    <property type="entry name" value="ACP-like"/>
    <property type="match status" value="2"/>
</dbReference>
<dbReference type="FunFam" id="3.30.300.30:FF:000010">
    <property type="entry name" value="Enterobactin synthetase component F"/>
    <property type="match status" value="1"/>
</dbReference>
<dbReference type="SUPFAM" id="SSF56801">
    <property type="entry name" value="Acetyl-CoA synthetase-like"/>
    <property type="match status" value="3"/>
</dbReference>
<dbReference type="GO" id="GO:0044550">
    <property type="term" value="P:secondary metabolite biosynthetic process"/>
    <property type="evidence" value="ECO:0007669"/>
    <property type="project" value="UniProtKB-ARBA"/>
</dbReference>
<dbReference type="RefSeq" id="WP_263510138.1">
    <property type="nucleotide sequence ID" value="NZ_CP106982.1"/>
</dbReference>
<feature type="region of interest" description="Disordered" evidence="4">
    <location>
        <begin position="1"/>
        <end position="49"/>
    </location>
</feature>
<dbReference type="Proteomes" id="UP001163947">
    <property type="component" value="Chromosome"/>
</dbReference>
<dbReference type="InterPro" id="IPR010071">
    <property type="entry name" value="AA_adenyl_dom"/>
</dbReference>
<dbReference type="GO" id="GO:0008610">
    <property type="term" value="P:lipid biosynthetic process"/>
    <property type="evidence" value="ECO:0007669"/>
    <property type="project" value="UniProtKB-ARBA"/>
</dbReference>
<dbReference type="GO" id="GO:0005829">
    <property type="term" value="C:cytosol"/>
    <property type="evidence" value="ECO:0007669"/>
    <property type="project" value="TreeGrafter"/>
</dbReference>
<dbReference type="GO" id="GO:0031177">
    <property type="term" value="F:phosphopantetheine binding"/>
    <property type="evidence" value="ECO:0007669"/>
    <property type="project" value="InterPro"/>
</dbReference>
<dbReference type="InterPro" id="IPR020845">
    <property type="entry name" value="AMP-binding_CS"/>
</dbReference>
<dbReference type="InterPro" id="IPR023213">
    <property type="entry name" value="CAT-like_dom_sf"/>
</dbReference>
<feature type="domain" description="Carrier" evidence="5">
    <location>
        <begin position="557"/>
        <end position="632"/>
    </location>
</feature>
<evidence type="ECO:0000313" key="6">
    <source>
        <dbReference type="EMBL" id="UYF96129.1"/>
    </source>
</evidence>
<dbReference type="Gene3D" id="3.40.50.980">
    <property type="match status" value="2"/>
</dbReference>
<dbReference type="InterPro" id="IPR006162">
    <property type="entry name" value="Ppantetheine_attach_site"/>
</dbReference>
<dbReference type="FunFam" id="1.10.1200.10:FF:000016">
    <property type="entry name" value="Non-ribosomal peptide synthase"/>
    <property type="match status" value="1"/>
</dbReference>
<dbReference type="InterPro" id="IPR045851">
    <property type="entry name" value="AMP-bd_C_sf"/>
</dbReference>
<dbReference type="FunFam" id="3.40.50.12780:FF:000012">
    <property type="entry name" value="Non-ribosomal peptide synthetase"/>
    <property type="match status" value="1"/>
</dbReference>
<reference evidence="6" key="1">
    <citation type="submission" date="2022-09" db="EMBL/GenBank/DDBJ databases">
        <title>The genome sequence of Rhodococcus aetherivorans N1.</title>
        <authorList>
            <person name="Jiang W."/>
        </authorList>
    </citation>
    <scope>NUCLEOTIDE SEQUENCE</scope>
    <source>
        <strain evidence="6">N1</strain>
    </source>
</reference>
<keyword evidence="2" id="KW-0596">Phosphopantetheine</keyword>
<dbReference type="InterPro" id="IPR000873">
    <property type="entry name" value="AMP-dep_synth/lig_dom"/>
</dbReference>
<dbReference type="Gene3D" id="3.30.559.10">
    <property type="entry name" value="Chloramphenicol acetyltransferase-like domain"/>
    <property type="match status" value="2"/>
</dbReference>
<evidence type="ECO:0000256" key="2">
    <source>
        <dbReference type="ARBA" id="ARBA00022450"/>
    </source>
</evidence>
<organism evidence="6 7">
    <name type="scientific">Rhodococcus aetherivorans</name>
    <dbReference type="NCBI Taxonomy" id="191292"/>
    <lineage>
        <taxon>Bacteria</taxon>
        <taxon>Bacillati</taxon>
        <taxon>Actinomycetota</taxon>
        <taxon>Actinomycetes</taxon>
        <taxon>Mycobacteriales</taxon>
        <taxon>Nocardiaceae</taxon>
        <taxon>Rhodococcus</taxon>
    </lineage>
</organism>
<dbReference type="Gene3D" id="3.40.50.12780">
    <property type="entry name" value="N-terminal domain of ligase-like"/>
    <property type="match status" value="2"/>
</dbReference>
<dbReference type="Pfam" id="PF00668">
    <property type="entry name" value="Condensation"/>
    <property type="match status" value="2"/>
</dbReference>
<dbReference type="PROSITE" id="PS00455">
    <property type="entry name" value="AMP_BINDING"/>
    <property type="match status" value="2"/>
</dbReference>
<evidence type="ECO:0000259" key="5">
    <source>
        <dbReference type="PROSITE" id="PS50075"/>
    </source>
</evidence>
<dbReference type="PROSITE" id="PS50075">
    <property type="entry name" value="CARRIER"/>
    <property type="match status" value="2"/>
</dbReference>
<dbReference type="InterPro" id="IPR042099">
    <property type="entry name" value="ANL_N_sf"/>
</dbReference>
<comment type="cofactor">
    <cofactor evidence="1">
        <name>pantetheine 4'-phosphate</name>
        <dbReference type="ChEBI" id="CHEBI:47942"/>
    </cofactor>
</comment>
<dbReference type="Pfam" id="PF00550">
    <property type="entry name" value="PP-binding"/>
    <property type="match status" value="2"/>
</dbReference>
<dbReference type="InterPro" id="IPR001242">
    <property type="entry name" value="Condensation_dom"/>
</dbReference>
<dbReference type="EMBL" id="CP106982">
    <property type="protein sequence ID" value="UYF96129.1"/>
    <property type="molecule type" value="Genomic_DNA"/>
</dbReference>
<dbReference type="PANTHER" id="PTHR45527">
    <property type="entry name" value="NONRIBOSOMAL PEPTIDE SYNTHETASE"/>
    <property type="match status" value="1"/>
</dbReference>
<evidence type="ECO:0000256" key="1">
    <source>
        <dbReference type="ARBA" id="ARBA00001957"/>
    </source>
</evidence>
<evidence type="ECO:0000256" key="3">
    <source>
        <dbReference type="ARBA" id="ARBA00022553"/>
    </source>
</evidence>
<dbReference type="SUPFAM" id="SSF52777">
    <property type="entry name" value="CoA-dependent acyltransferases"/>
    <property type="match status" value="4"/>
</dbReference>
<dbReference type="FunFam" id="3.40.50.980:FF:000001">
    <property type="entry name" value="Non-ribosomal peptide synthetase"/>
    <property type="match status" value="1"/>
</dbReference>
<dbReference type="GeneID" id="83620835"/>
<feature type="domain" description="Carrier" evidence="5">
    <location>
        <begin position="1633"/>
        <end position="1708"/>
    </location>
</feature>
<dbReference type="InterPro" id="IPR025110">
    <property type="entry name" value="AMP-bd_C"/>
</dbReference>
<dbReference type="CDD" id="cd19540">
    <property type="entry name" value="LCL_NRPS-like"/>
    <property type="match status" value="2"/>
</dbReference>
<sequence>MRSSRHDGSLGGSDPAIAPQSPAVERRERPARSRRPAPTRPQRGSRTRTQATLLPQLLVSAVEERGDHPAVVAAGGATLTYRELDEKSSQLARLLIERGIGPGDVVAVAVPRSAESVLSVWAVAKSGATFLPVDPKYPAERVLHMVSDSGAAVGLTLTAFAADLPGSVRWTALDDPGVAGDIAARPGHPVSYADRIRPLSELHPAWMIYTSGSTGLPKGVSVPHTGIAGLITAEREHYRVTAEARVLHICSPSFDVSMLELLSAFTAGATLVVSPPTIVGGADLAELLAAERVTHTFITPAALGSVDPQGLDDLRVVVVAGESFGPDLVERWAAPGRDFFNGYGPTEATVLAVSSAPLHPGEPIRIGTPIPGVGAYVLDTHLRPVPAGVTGELYLAGAQLALGYHARPGLTADRFVANPFADGGARMYRTGDLVRRDDSGVIEYLGRSDFQVKIRGYRIELTEIDAVLVRHPDVEFATTVGRALPSGETALVSYVVPAAGGADLDTGALVEFAAGFLPDYMLPAAVVPIAEVPLNPVGKLDRAALPAPVFAVREYRAPQTPAQQAVADVFADVLGVERVGLDDSFLDLGGNSLVATRLVARLGAALDTRVPVPLVFEAPTVEALAARLESQAGSGAVALVARDRPERIPLSLAQQRMWFLNRFAPESAVDNIPVAIRLAGRLDVDALRGAVADLVARHESLRTVYPEIDGDGYQVVLPVAEVLPDLAPVEVAAEDVPARVLELVGTGFDVTAAVPWRVALLRISDEEHVLVFVVHHISGDGFSMTPLTRDVVASYRARTRDEPNPLPPLSVQYADYALWQREVLGDEDDPESVLSRQLAYWRAQLADLPEELTLPVDRPRPAVASNHGAALRVPIDAELHAALADLARTHNASVFMVVHTALAVLLARLSGTDDIAVGTPVAGRGEAALDDLIGMFVNTLVLRTTVEPGEPFADLLARVRGTDLEAFANADMPFERLVEVLDPPRSQARHPLFQVMLTFQNLPQSALELPDLSISGVEFDTAIAKFDLQVTVAEQLSERGAPGGMTVELAYATDLFDAPTMRSLADRFTRILRGVTVDAATPVGALPFLDDAEAERILTEWSTLGSGVRVPAAATLADRFDAVVRRSPDAPAVTFAGRTLSFAELDARANRLARRLVAAGAGPEELVAVALPRSAELIVALLGVLKSGAAYLPTDTTYPAERLRYMLEDARPRCVVTTTTGDGDALPDVGLPRVYIEDDDPHAPSGPLTDAERSAPLHADNRAYVIYTSGSTGRPKGVAVTHRNVLTLFDNAEPLFGFGADDVWTLFHSYAFDFTVWELWGPLLYGGRLVVVDYLTSRSPEQFLELLRAERVTVLNQTPSAFLQLDEADRVASVERPDADPLALRYVVFGGEALDLGKLDGWYGRRPVAPTLVNMYGITETTVHVSFLALDRGAARPGAASRIGRSLPGLRLRVLDRRLQPVPVGVPGEVYVSGDQLSRGYLGRPGLTAARFVADPFGAGRLYRTGDVARWNADGELEYAGRSDAQVQLRGFRIELGEVEAALLRADAVAQAVAVVRDDGLGDRLVGYVVPRAGADVDVARVREQLGAFLTGYMIPDLVVVLDELPLTVNGKLDRRALPVPQATATTAGGRREPATAAERAVAQVFADVLGVERAGADDSFFELGGNSLIATRVIARINESLGTALAIRELFEAPTVAELAARADAHAESAPRPALTAGPRPDRVPLSLAQQRMWVLNQLDPASASYNIPLAIRLRGRLDTAALTAAVRDVIERHESLRTRYPQDETGPYQHVLDADAVVPAVVPVEVASEQEAFAEVVALAAEGFDVSAQVPVRGRIVSVGADDHVLALVVHHISADGASLAPLARDLMTAYASRLSGGTPAWAPLEVQYADYALWQRRVLGDADDAQSPAGAQLSYWRSRLAGVPELLDLPTDRPRPPQPSLRGGTVAVEVDAQIRQRLDALALEHRASLFMVVHAALAVLLARLSGTHDIVVGTPVAGRGDRRLDDLVGMFVNTLALRTDVDPAATFAELLDRARAVDLEAFGHADVPFERVVDDVVAVRSPARHPVFQTVLSFQNTEAARLELPGLTVEALDAGELAAKFDLQVTVDPREHPGGSAAGMHVGFTYAVDLFDAGTVATFAERFVTVLRAVAETSDAVVGDIDIRTETERTAPTIIEPEPVAVPDRVERTVPQEWQVAVESDPEAPAFVADGVEVTYLDLDRRSSQWARYLIAEGVGPGDGVAVAVPAGPELITALWAVTKAGAAIVPAVSGSATPAETPGLGLTTTGSDARRSAAARWVCLDDPATVTAVDTLSHRPVDYSERVRVLQPQHPALWVAGRVLDHGELVAVVRGGAAALKLDYESRSLVCDLTAEQWRIFAILAAGIAGAVVIVPEPGADLAAVVADEWVTHAFVPSSLVDALNEAPGDDLGVVVVTDRDEVPPGSVAAGGQWTTVAAVDPWSMRN</sequence>
<dbReference type="InterPro" id="IPR009081">
    <property type="entry name" value="PP-bd_ACP"/>
</dbReference>
<dbReference type="NCBIfam" id="TIGR01733">
    <property type="entry name" value="AA-adenyl-dom"/>
    <property type="match status" value="2"/>
</dbReference>
<dbReference type="SUPFAM" id="SSF47336">
    <property type="entry name" value="ACP-like"/>
    <property type="match status" value="2"/>
</dbReference>
<dbReference type="Gene3D" id="3.30.559.30">
    <property type="entry name" value="Nonribosomal peptide synthetase, condensation domain"/>
    <property type="match status" value="2"/>
</dbReference>